<evidence type="ECO:0000313" key="3">
    <source>
        <dbReference type="Proteomes" id="UP000253551"/>
    </source>
</evidence>
<dbReference type="OrthoDB" id="2287188at2759"/>
<comment type="caution">
    <text evidence="2">The sequence shown here is derived from an EMBL/GenBank/DDBJ whole genome shotgun (WGS) entry which is preliminary data.</text>
</comment>
<keyword evidence="3" id="KW-1185">Reference proteome</keyword>
<dbReference type="EMBL" id="PJQM01003400">
    <property type="protein sequence ID" value="RCH89091.1"/>
    <property type="molecule type" value="Genomic_DNA"/>
</dbReference>
<organism evidence="2 3">
    <name type="scientific">Rhizopus stolonifer</name>
    <name type="common">Rhizopus nigricans</name>
    <dbReference type="NCBI Taxonomy" id="4846"/>
    <lineage>
        <taxon>Eukaryota</taxon>
        <taxon>Fungi</taxon>
        <taxon>Fungi incertae sedis</taxon>
        <taxon>Mucoromycota</taxon>
        <taxon>Mucoromycotina</taxon>
        <taxon>Mucoromycetes</taxon>
        <taxon>Mucorales</taxon>
        <taxon>Mucorineae</taxon>
        <taxon>Rhizopodaceae</taxon>
        <taxon>Rhizopus</taxon>
    </lineage>
</organism>
<dbReference type="PANTHER" id="PTHR12047">
    <property type="entry name" value="FANCONI ANEMIA GROUP A PROTEIN"/>
    <property type="match status" value="1"/>
</dbReference>
<accession>A0A367JHA2</accession>
<reference evidence="2 3" key="1">
    <citation type="journal article" date="2018" name="G3 (Bethesda)">
        <title>Phylogenetic and Phylogenomic Definition of Rhizopus Species.</title>
        <authorList>
            <person name="Gryganskyi A.P."/>
            <person name="Golan J."/>
            <person name="Dolatabadi S."/>
            <person name="Mondo S."/>
            <person name="Robb S."/>
            <person name="Idnurm A."/>
            <person name="Muszewska A."/>
            <person name="Steczkiewicz K."/>
            <person name="Masonjones S."/>
            <person name="Liao H.L."/>
            <person name="Gajdeczka M.T."/>
            <person name="Anike F."/>
            <person name="Vuek A."/>
            <person name="Anishchenko I.M."/>
            <person name="Voigt K."/>
            <person name="de Hoog G.S."/>
            <person name="Smith M.E."/>
            <person name="Heitman J."/>
            <person name="Vilgalys R."/>
            <person name="Stajich J.E."/>
        </authorList>
    </citation>
    <scope>NUCLEOTIDE SEQUENCE [LARGE SCALE GENOMIC DNA]</scope>
    <source>
        <strain evidence="2 3">LSU 92-RS-03</strain>
    </source>
</reference>
<proteinExistence type="predicted"/>
<dbReference type="Pfam" id="PF24781">
    <property type="entry name" value="FANCA_helical"/>
    <property type="match status" value="1"/>
</dbReference>
<dbReference type="GO" id="GO:0043240">
    <property type="term" value="C:Fanconi anaemia nuclear complex"/>
    <property type="evidence" value="ECO:0007669"/>
    <property type="project" value="InterPro"/>
</dbReference>
<evidence type="ECO:0000259" key="1">
    <source>
        <dbReference type="Pfam" id="PF24781"/>
    </source>
</evidence>
<dbReference type="InterPro" id="IPR003516">
    <property type="entry name" value="FANCA"/>
</dbReference>
<name>A0A367JHA2_RHIST</name>
<sequence>MPCIQPTRKRALANINQDRVQSSFHFHEQKRVFAITPDPSPTTITLAQDFLRLEDMDRLVQCIKQLYNNISFSSRQFIDYIIKHHAGHLPKLLSVYYSLSTQLDVLALRLEPLISQIPRLDQVLCELISFEERHVIQAYIRALDTKTLNDYFYHDGKQLVDWRQVGVMKSEHTQRLWYILEYYHVIMDSNQLKSILIQLMQLNPTQDSLYQQLRKVKETLFMPQSKLSSKQYDALLAKSPVFHLMSTWFFEFNPQSTTHMSDFVSHLFSLHAMENQFDISLILYMYHAACKQLVADRQVEVRVSYIIETLNEAAWRSLEKDDTDELAMFLQLAQVALEHMHPFIGYTYASWFDTLFVHQRIRTLNKRMGTLFINMLHQMMSFEIPSVLQIHGKALLNCTTLPNASLFVSAVRKRLLELGVDHTLKAWPTSLKLPVPADNHHAVDTIEVGDVLTKFIEKDGAIPAKLIQATVFHKSWFHTTFLPELFDWQGPHMKAKDQLILTLRKKHKIPDAIYKTWIQK</sequence>
<protein>
    <recommendedName>
        <fullName evidence="1">Fanconi anaemia group A protein helical domain-containing protein</fullName>
    </recommendedName>
</protein>
<dbReference type="STRING" id="4846.A0A367JHA2"/>
<dbReference type="GO" id="GO:0036297">
    <property type="term" value="P:interstrand cross-link repair"/>
    <property type="evidence" value="ECO:0007669"/>
    <property type="project" value="InterPro"/>
</dbReference>
<dbReference type="PANTHER" id="PTHR12047:SF2">
    <property type="entry name" value="FANCONI ANEMIA GROUP A PROTEIN"/>
    <property type="match status" value="1"/>
</dbReference>
<feature type="domain" description="Fanconi anaemia group A protein helical" evidence="1">
    <location>
        <begin position="451"/>
        <end position="519"/>
    </location>
</feature>
<evidence type="ECO:0000313" key="2">
    <source>
        <dbReference type="EMBL" id="RCH89091.1"/>
    </source>
</evidence>
<dbReference type="InterPro" id="IPR055386">
    <property type="entry name" value="FANCA_helical"/>
</dbReference>
<dbReference type="AlphaFoldDB" id="A0A367JHA2"/>
<dbReference type="Proteomes" id="UP000253551">
    <property type="component" value="Unassembled WGS sequence"/>
</dbReference>
<gene>
    <name evidence="2" type="ORF">CU098_007667</name>
</gene>